<evidence type="ECO:0000259" key="11">
    <source>
        <dbReference type="Pfam" id="PF05134"/>
    </source>
</evidence>
<feature type="domain" description="GspL periplasmic" evidence="12">
    <location>
        <begin position="237"/>
        <end position="391"/>
    </location>
</feature>
<dbReference type="InterPro" id="IPR024230">
    <property type="entry name" value="GspL_cyto_dom"/>
</dbReference>
<dbReference type="GO" id="GO:0009276">
    <property type="term" value="C:Gram-negative-bacterium-type cell wall"/>
    <property type="evidence" value="ECO:0007669"/>
    <property type="project" value="InterPro"/>
</dbReference>
<name>A0A1G6BGF1_9GAMM</name>
<sequence>MEQLFIRLSAAPQTVVHWLIWNPLHQELIASGTLAQVEELTQLTEHARSRQVIVYASGTEILMTQVELPSSALRMLTQVIPNALEDELAQDITELHFAWPPIKKTGPMVTVPVAVVGKQQMHAWLDALQQAQIICDAIYPDIYFLPKPEEADHATTLTLGNQMVVRTGEHQGFACEAHLAEALTEGCTLNPVEQQDIEVPLSVMASTYYAAIQSGALPWINLRQQQFRALRQRSSHSGWRNYRGAAIAASVLVVIAYATQWVHYWQLGQQQAQLQTAIEATYRTTFPDETRIVNVRTQLNRHLESLGAQREGRSPLELLLYLESAFQANRDIQLELLRYDNHTLRLQVRADSFASLEKFLKIANESGAVLVEQGPVSNQNGAVSGTLTVKKEA</sequence>
<evidence type="ECO:0000256" key="2">
    <source>
        <dbReference type="ARBA" id="ARBA00005318"/>
    </source>
</evidence>
<evidence type="ECO:0000256" key="10">
    <source>
        <dbReference type="PIRNR" id="PIRNR015761"/>
    </source>
</evidence>
<dbReference type="Pfam" id="PF12693">
    <property type="entry name" value="GspL_C"/>
    <property type="match status" value="1"/>
</dbReference>
<dbReference type="GO" id="GO:0015627">
    <property type="term" value="C:type II protein secretion system complex"/>
    <property type="evidence" value="ECO:0007669"/>
    <property type="project" value="InterPro"/>
</dbReference>
<dbReference type="Gene3D" id="3.30.1360.100">
    <property type="entry name" value="General secretion pathway protein M, EpsM"/>
    <property type="match status" value="1"/>
</dbReference>
<dbReference type="Gene3D" id="3.30.420.380">
    <property type="match status" value="1"/>
</dbReference>
<accession>A0A1G6BGF1</accession>
<dbReference type="STRING" id="1159017.SAMN02927930_00786"/>
<protein>
    <recommendedName>
        <fullName evidence="10">Type II secretion system protein L</fullName>
        <shortName evidence="10">T2SS protein L</shortName>
    </recommendedName>
</protein>
<evidence type="ECO:0000313" key="14">
    <source>
        <dbReference type="Proteomes" id="UP000199626"/>
    </source>
</evidence>
<evidence type="ECO:0000256" key="3">
    <source>
        <dbReference type="ARBA" id="ARBA00022448"/>
    </source>
</evidence>
<comment type="subcellular location">
    <subcellularLocation>
        <location evidence="1">Cell inner membrane</location>
        <topology evidence="1">Single-pass membrane protein</topology>
    </subcellularLocation>
</comment>
<keyword evidence="8" id="KW-1133">Transmembrane helix</keyword>
<organism evidence="13 14">
    <name type="scientific">Pseudidiomarina indica</name>
    <dbReference type="NCBI Taxonomy" id="1159017"/>
    <lineage>
        <taxon>Bacteria</taxon>
        <taxon>Pseudomonadati</taxon>
        <taxon>Pseudomonadota</taxon>
        <taxon>Gammaproteobacteria</taxon>
        <taxon>Alteromonadales</taxon>
        <taxon>Idiomarinaceae</taxon>
        <taxon>Pseudidiomarina</taxon>
    </lineage>
</organism>
<dbReference type="InterPro" id="IPR025691">
    <property type="entry name" value="GspL_pp_dom"/>
</dbReference>
<dbReference type="NCBIfam" id="TIGR01709">
    <property type="entry name" value="typeII_sec_gspL"/>
    <property type="match status" value="1"/>
</dbReference>
<gene>
    <name evidence="13" type="ORF">SAMN02927930_00786</name>
</gene>
<evidence type="ECO:0000256" key="8">
    <source>
        <dbReference type="ARBA" id="ARBA00022989"/>
    </source>
</evidence>
<dbReference type="OrthoDB" id="7011844at2"/>
<feature type="domain" description="GspL cytoplasmic actin-ATPase-like" evidence="11">
    <location>
        <begin position="4"/>
        <end position="207"/>
    </location>
</feature>
<evidence type="ECO:0000256" key="1">
    <source>
        <dbReference type="ARBA" id="ARBA00004377"/>
    </source>
</evidence>
<dbReference type="PIRSF" id="PIRSF015761">
    <property type="entry name" value="Protein_L"/>
    <property type="match status" value="1"/>
</dbReference>
<evidence type="ECO:0000256" key="5">
    <source>
        <dbReference type="ARBA" id="ARBA00022519"/>
    </source>
</evidence>
<evidence type="ECO:0000256" key="4">
    <source>
        <dbReference type="ARBA" id="ARBA00022475"/>
    </source>
</evidence>
<dbReference type="GO" id="GO:0005886">
    <property type="term" value="C:plasma membrane"/>
    <property type="evidence" value="ECO:0007669"/>
    <property type="project" value="UniProtKB-SubCell"/>
</dbReference>
<evidence type="ECO:0000313" key="13">
    <source>
        <dbReference type="EMBL" id="SDB19703.1"/>
    </source>
</evidence>
<evidence type="ECO:0000259" key="12">
    <source>
        <dbReference type="Pfam" id="PF12693"/>
    </source>
</evidence>
<keyword evidence="5" id="KW-0997">Cell inner membrane</keyword>
<evidence type="ECO:0000256" key="6">
    <source>
        <dbReference type="ARBA" id="ARBA00022692"/>
    </source>
</evidence>
<dbReference type="GO" id="GO:0015628">
    <property type="term" value="P:protein secretion by the type II secretion system"/>
    <property type="evidence" value="ECO:0007669"/>
    <property type="project" value="InterPro"/>
</dbReference>
<keyword evidence="7 10" id="KW-0653">Protein transport</keyword>
<dbReference type="InterPro" id="IPR043129">
    <property type="entry name" value="ATPase_NBD"/>
</dbReference>
<keyword evidence="3 10" id="KW-0813">Transport</keyword>
<keyword evidence="9" id="KW-0472">Membrane</keyword>
<reference evidence="14" key="1">
    <citation type="submission" date="2016-10" db="EMBL/GenBank/DDBJ databases">
        <authorList>
            <person name="Varghese N."/>
            <person name="Submissions S."/>
        </authorList>
    </citation>
    <scope>NUCLEOTIDE SEQUENCE [LARGE SCALE GENOMIC DNA]</scope>
    <source>
        <strain evidence="14">CGMCC 1.10824</strain>
    </source>
</reference>
<proteinExistence type="inferred from homology"/>
<dbReference type="Proteomes" id="UP000199626">
    <property type="component" value="Unassembled WGS sequence"/>
</dbReference>
<evidence type="ECO:0000256" key="7">
    <source>
        <dbReference type="ARBA" id="ARBA00022927"/>
    </source>
</evidence>
<dbReference type="AlphaFoldDB" id="A0A1G6BGF1"/>
<dbReference type="EMBL" id="FMXN01000003">
    <property type="protein sequence ID" value="SDB19703.1"/>
    <property type="molecule type" value="Genomic_DNA"/>
</dbReference>
<dbReference type="SUPFAM" id="SSF53067">
    <property type="entry name" value="Actin-like ATPase domain"/>
    <property type="match status" value="1"/>
</dbReference>
<dbReference type="RefSeq" id="WP_092591965.1">
    <property type="nucleotide sequence ID" value="NZ_FMXN01000003.1"/>
</dbReference>
<evidence type="ECO:0000256" key="9">
    <source>
        <dbReference type="ARBA" id="ARBA00023136"/>
    </source>
</evidence>
<keyword evidence="4" id="KW-1003">Cell membrane</keyword>
<keyword evidence="14" id="KW-1185">Reference proteome</keyword>
<dbReference type="InterPro" id="IPR007812">
    <property type="entry name" value="T2SS_protein-GspL"/>
</dbReference>
<dbReference type="Pfam" id="PF05134">
    <property type="entry name" value="T2SSL"/>
    <property type="match status" value="1"/>
</dbReference>
<comment type="function">
    <text evidence="10">Inner membrane component of the type II secretion system required for the energy-dependent secretion of extracellular factors such as proteases and toxins from the periplasm.</text>
</comment>
<comment type="similarity">
    <text evidence="2 10">Belongs to the GSP L family.</text>
</comment>
<keyword evidence="6" id="KW-0812">Transmembrane</keyword>
<dbReference type="CDD" id="cd24017">
    <property type="entry name" value="ASKHA_T2SSL_N"/>
    <property type="match status" value="1"/>
</dbReference>